<protein>
    <submittedName>
        <fullName evidence="1">Phenylacetate--CoA ligase family protein</fullName>
    </submittedName>
</protein>
<reference evidence="2" key="1">
    <citation type="journal article" date="2019" name="Int. J. Syst. Evol. Microbiol.">
        <title>The Global Catalogue of Microorganisms (GCM) 10K type strain sequencing project: providing services to taxonomists for standard genome sequencing and annotation.</title>
        <authorList>
            <consortium name="The Broad Institute Genomics Platform"/>
            <consortium name="The Broad Institute Genome Sequencing Center for Infectious Disease"/>
            <person name="Wu L."/>
            <person name="Ma J."/>
        </authorList>
    </citation>
    <scope>NUCLEOTIDE SEQUENCE [LARGE SCALE GENOMIC DNA]</scope>
    <source>
        <strain evidence="2">JCM 17106</strain>
    </source>
</reference>
<organism evidence="1 2">
    <name type="scientific">Aquimarina addita</name>
    <dbReference type="NCBI Taxonomy" id="870485"/>
    <lineage>
        <taxon>Bacteria</taxon>
        <taxon>Pseudomonadati</taxon>
        <taxon>Bacteroidota</taxon>
        <taxon>Flavobacteriia</taxon>
        <taxon>Flavobacteriales</taxon>
        <taxon>Flavobacteriaceae</taxon>
        <taxon>Aquimarina</taxon>
    </lineage>
</organism>
<dbReference type="PANTHER" id="PTHR36932:SF1">
    <property type="entry name" value="CAPSULAR POLYSACCHARIDE BIOSYNTHESIS PROTEIN"/>
    <property type="match status" value="1"/>
</dbReference>
<dbReference type="Gene3D" id="3.40.50.12780">
    <property type="entry name" value="N-terminal domain of ligase-like"/>
    <property type="match status" value="1"/>
</dbReference>
<evidence type="ECO:0000313" key="2">
    <source>
        <dbReference type="Proteomes" id="UP001500459"/>
    </source>
</evidence>
<dbReference type="PANTHER" id="PTHR36932">
    <property type="entry name" value="CAPSULAR POLYSACCHARIDE BIOSYNTHESIS PROTEIN"/>
    <property type="match status" value="1"/>
</dbReference>
<dbReference type="SUPFAM" id="SSF56801">
    <property type="entry name" value="Acetyl-CoA synthetase-like"/>
    <property type="match status" value="1"/>
</dbReference>
<dbReference type="EMBL" id="BAABCW010000011">
    <property type="protein sequence ID" value="GAA3512647.1"/>
    <property type="molecule type" value="Genomic_DNA"/>
</dbReference>
<keyword evidence="1" id="KW-0436">Ligase</keyword>
<dbReference type="GO" id="GO:0016874">
    <property type="term" value="F:ligase activity"/>
    <property type="evidence" value="ECO:0007669"/>
    <property type="project" value="UniProtKB-KW"/>
</dbReference>
<keyword evidence="2" id="KW-1185">Reference proteome</keyword>
<dbReference type="InterPro" id="IPR053158">
    <property type="entry name" value="CapK_Type1_Caps_Biosynth"/>
</dbReference>
<proteinExistence type="predicted"/>
<name>A0ABP6UQW9_9FLAO</name>
<comment type="caution">
    <text evidence="1">The sequence shown here is derived from an EMBL/GenBank/DDBJ whole genome shotgun (WGS) entry which is preliminary data.</text>
</comment>
<sequence>MKLSQIFRKFIFRSLDILKGNPIKKNYEDIQNLIENSDKESLKNKKDLYLKGLLQHAVDTTAYYKKNSEFSSIADFPLTNKNLIRDHFDEFVSSKYTPEKCTLVSTSGSTGAPFSVLQDANKRVRNTADNLYFSKRSGYRIGQQLVYVKIWPDTYKHTIFSKFWLQNVYPQSVFNLKDNDIAHLIDHLSKDSSQKSFLGYTSAFEKICKYLDKIKSGPIQCNVVSIITMSERLNEYTYSAMLKYFGVAPVSRYSNNENGILAQQDRTDSSRFIVNEASYYMEIFDMKEDVVIENGKRGRIVITDLHNYAMPLIRYDTGDIGIIEKDKNDIPFLTSIEGRKLDLIYDTKGNIIPSHVSYKLSKYGDFKQFQLVQYGEKDYLIKLNTDKKIDEHTLMKEYKNIFGNDATISLEYVDEIPLLSSGKRREVSNTYHSQL</sequence>
<gene>
    <name evidence="1" type="ORF">GCM10022393_28060</name>
</gene>
<dbReference type="RefSeq" id="WP_344928464.1">
    <property type="nucleotide sequence ID" value="NZ_BAABCW010000011.1"/>
</dbReference>
<dbReference type="InterPro" id="IPR042099">
    <property type="entry name" value="ANL_N_sf"/>
</dbReference>
<accession>A0ABP6UQW9</accession>
<evidence type="ECO:0000313" key="1">
    <source>
        <dbReference type="EMBL" id="GAA3512647.1"/>
    </source>
</evidence>
<dbReference type="Proteomes" id="UP001500459">
    <property type="component" value="Unassembled WGS sequence"/>
</dbReference>